<dbReference type="SUPFAM" id="SSF56988">
    <property type="entry name" value="Anthrax protective antigen"/>
    <property type="match status" value="2"/>
</dbReference>
<protein>
    <submittedName>
        <fullName evidence="4">PA14 domain-containing protein</fullName>
    </submittedName>
</protein>
<dbReference type="InterPro" id="IPR022385">
    <property type="entry name" value="Rhs_assc_core"/>
</dbReference>
<dbReference type="InterPro" id="IPR031325">
    <property type="entry name" value="RHS_repeat"/>
</dbReference>
<evidence type="ECO:0000256" key="1">
    <source>
        <dbReference type="SAM" id="MobiDB-lite"/>
    </source>
</evidence>
<dbReference type="PANTHER" id="PTHR32305:SF15">
    <property type="entry name" value="PROTEIN RHSA-RELATED"/>
    <property type="match status" value="1"/>
</dbReference>
<dbReference type="InterPro" id="IPR037524">
    <property type="entry name" value="PA14/GLEYA"/>
</dbReference>
<dbReference type="Pfam" id="PF07691">
    <property type="entry name" value="PA14"/>
    <property type="match status" value="2"/>
</dbReference>
<feature type="region of interest" description="Disordered" evidence="1">
    <location>
        <begin position="80"/>
        <end position="134"/>
    </location>
</feature>
<feature type="domain" description="PA14" evidence="3">
    <location>
        <begin position="651"/>
        <end position="807"/>
    </location>
</feature>
<dbReference type="InterPro" id="IPR011658">
    <property type="entry name" value="PA14_dom"/>
</dbReference>
<keyword evidence="2" id="KW-0472">Membrane</keyword>
<feature type="domain" description="PA14" evidence="3">
    <location>
        <begin position="1203"/>
        <end position="1346"/>
    </location>
</feature>
<evidence type="ECO:0000256" key="2">
    <source>
        <dbReference type="SAM" id="Phobius"/>
    </source>
</evidence>
<dbReference type="SMART" id="SM00758">
    <property type="entry name" value="PA14"/>
    <property type="match status" value="2"/>
</dbReference>
<keyword evidence="2" id="KW-1133">Transmembrane helix</keyword>
<proteinExistence type="predicted"/>
<organism evidence="4 5">
    <name type="scientific">Nocardia jiangsuensis</name>
    <dbReference type="NCBI Taxonomy" id="1691563"/>
    <lineage>
        <taxon>Bacteria</taxon>
        <taxon>Bacillati</taxon>
        <taxon>Actinomycetota</taxon>
        <taxon>Actinomycetes</taxon>
        <taxon>Mycobacteriales</taxon>
        <taxon>Nocardiaceae</taxon>
        <taxon>Nocardia</taxon>
    </lineage>
</organism>
<dbReference type="PANTHER" id="PTHR32305">
    <property type="match status" value="1"/>
</dbReference>
<keyword evidence="5" id="KW-1185">Reference proteome</keyword>
<dbReference type="Pfam" id="PF05593">
    <property type="entry name" value="RHS_repeat"/>
    <property type="match status" value="2"/>
</dbReference>
<feature type="region of interest" description="Disordered" evidence="1">
    <location>
        <begin position="2078"/>
        <end position="2116"/>
    </location>
</feature>
<dbReference type="Proteomes" id="UP001595696">
    <property type="component" value="Unassembled WGS sequence"/>
</dbReference>
<dbReference type="RefSeq" id="WP_378617385.1">
    <property type="nucleotide sequence ID" value="NZ_JBHSAX010000034.1"/>
</dbReference>
<dbReference type="EMBL" id="JBHSAX010000034">
    <property type="protein sequence ID" value="MFC3966525.1"/>
    <property type="molecule type" value="Genomic_DNA"/>
</dbReference>
<evidence type="ECO:0000313" key="5">
    <source>
        <dbReference type="Proteomes" id="UP001595696"/>
    </source>
</evidence>
<comment type="caution">
    <text evidence="4">The sequence shown here is derived from an EMBL/GenBank/DDBJ whole genome shotgun (WGS) entry which is preliminary data.</text>
</comment>
<evidence type="ECO:0000313" key="4">
    <source>
        <dbReference type="EMBL" id="MFC3966525.1"/>
    </source>
</evidence>
<feature type="compositionally biased region" description="Pro residues" evidence="1">
    <location>
        <begin position="86"/>
        <end position="99"/>
    </location>
</feature>
<gene>
    <name evidence="4" type="ORF">ACFO0B_31460</name>
</gene>
<dbReference type="Gene3D" id="3.90.182.10">
    <property type="entry name" value="Toxin - Anthrax Protective Antigen,domain 1"/>
    <property type="match status" value="2"/>
</dbReference>
<keyword evidence="2" id="KW-0812">Transmembrane</keyword>
<dbReference type="NCBIfam" id="TIGR03696">
    <property type="entry name" value="Rhs_assc_core"/>
    <property type="match status" value="1"/>
</dbReference>
<reference evidence="5" key="1">
    <citation type="journal article" date="2019" name="Int. J. Syst. Evol. Microbiol.">
        <title>The Global Catalogue of Microorganisms (GCM) 10K type strain sequencing project: providing services to taxonomists for standard genome sequencing and annotation.</title>
        <authorList>
            <consortium name="The Broad Institute Genomics Platform"/>
            <consortium name="The Broad Institute Genome Sequencing Center for Infectious Disease"/>
            <person name="Wu L."/>
            <person name="Ma J."/>
        </authorList>
    </citation>
    <scope>NUCLEOTIDE SEQUENCE [LARGE SCALE GENOMIC DNA]</scope>
    <source>
        <strain evidence="5">CGMCC 4.7330</strain>
    </source>
</reference>
<evidence type="ECO:0000259" key="3">
    <source>
        <dbReference type="PROSITE" id="PS51820"/>
    </source>
</evidence>
<dbReference type="InterPro" id="IPR006530">
    <property type="entry name" value="YD"/>
</dbReference>
<feature type="region of interest" description="Disordered" evidence="1">
    <location>
        <begin position="1"/>
        <end position="22"/>
    </location>
</feature>
<accession>A0ABV8E291</accession>
<dbReference type="PROSITE" id="PS51820">
    <property type="entry name" value="PA14"/>
    <property type="match status" value="2"/>
</dbReference>
<feature type="region of interest" description="Disordered" evidence="1">
    <location>
        <begin position="1980"/>
        <end position="2009"/>
    </location>
</feature>
<dbReference type="InterPro" id="IPR050708">
    <property type="entry name" value="T6SS_VgrG/RHS"/>
</dbReference>
<feature type="transmembrane region" description="Helical" evidence="2">
    <location>
        <begin position="37"/>
        <end position="61"/>
    </location>
</feature>
<name>A0ABV8E291_9NOCA</name>
<dbReference type="Gene3D" id="2.180.10.10">
    <property type="entry name" value="RHS repeat-associated core"/>
    <property type="match status" value="2"/>
</dbReference>
<dbReference type="NCBIfam" id="TIGR01643">
    <property type="entry name" value="YD_repeat_2x"/>
    <property type="match status" value="2"/>
</dbReference>
<sequence length="2139" mass="226523">MSSEEIPEPAGSGKSGVSEPLGGPPLRKPLLRFLFGSWLRTGAVALSVLLVATLIHALVIAPGSGKPMSTRDLPLLTTEDVSGVAPPAPEPEPPAPPADFGPLAGPADSGFDQASSRETNRAEQAVEFTDGDGTKSLVLSAQPMSAPAGGGWAPVDTRLVEQPDSPRVATAMTDADVSFAPTADASALVRVEQGGTGLGMALEGADGSRREVADSTVTYREVLPEVDLTYEVRPDSVKESLTLRSAAGTGSGRWSFLLDADGMTPRLNGDAVEFVDGSGAVVAALPPIEVWDANGVTTDGTYFLSPQADSWRLVVAVEQDWLRAAERQFPVVIDPTFTYGFGSQAQAIAYRQGAAACVDTCGIRVGVRAPLFQPTEYWRSAVRFDLGPLFGRTITGARLELKDNSSNPLLITTAQVKAQKATSPPGYGALGDLLASASFGATGTLQSAALTTFFADRVAANDTAAWFMLTGDESGPQSAKDLLVNLVVDYTDTPQTLPDATLVAPADDAVLATLMPTLQVATTGLVPDGTTYCFKVSTGFDGRSGSVAQSGCLTEPKWTVPRHVLQDGSRYTWTVDLAIPGQSAPRPAPWLGHFTVNERNGDPVPVPTDSLGPVTVNLFNGNLRHDVAGPAFDALGGPAGVTFSYNSRTAGVAQGVRASYFNDTDHNGTPDGPAVLVRSEPQVALNHWTQDIPGAQQYPLPAGLRDNWYVVRWEGQFQAPTTGTYKFGGTHTDGAKIWINNQLVYDQPLATVGTLDFQNAASTPIQLTAGQRLPLKVELYHHSDTQGSMVMWAQPGTPVSTIVPTTWLFPADPPALPRGWSMAMPASAYTGAELRDGSIVLTDGAAGKHTWAQHSGGGYSPPPGRDGVVALDADGRISVTEAGSVSLFNPDGTLAEVSTVSDSKKPASLRYLYSGSPARLTEIRDPVSGRSHILHYNTDGTNGCYGGTPLPVGAETPPPHQLCRITYWDGTQTLLWYSLTILARIENPGGVTHDFNYRDYAEVRSALQDANTEAERRRLKESIGPLALIRSPFANDWAAYQNYQGNQISTISTAIGYTAFTEEIGQPQRLRVTGVAGPAHDGSFTGKQVTHRYGYDLAGRKSTVDNATIGALGSVERTVTWDPAGRQLSSTDAVGDVTRSEWNAEDNLTASVDTTGRRSTVIYDHADRVTDKYGPAPAACFAGQLPTPACAATMPHARNVYDANMVGLEAAFYGNPYLSGVPKEWRTGVGTADGSLDRSWGATPPVTTAGGWSGRFTGEIEFPAVGDYDLGFTVVDGVRLWIDERLILDSWTDKVSTTVAGEFSNAVAGSKHRIRVDYYNRGGSTGALTLRWTPPGAAAATVPGQYLRPRYGLVTSQVTENTSGGSTERAPERELAMGYSDPTMGIDPALGMIVSKTGDPGGLALTGRMAVETPGQGYLRQVAAALPAGDITDIDRRGTSTFYGDSETRSNPCNVNAPAANQAGRIKTARGTKNSDGVAATVETVYDAAGRIVAVRVGSEPWSCTGYDARGRVIQRSYPAMGAAPARVITYNYALNGDPRQQRVTDASGSTTTVADLAGRIVSYTDANGAVTTSEYDAAGRKTREATTVKTKTSVSTYQWDNASRLTRVDLDGVTVATPAYNAGILQSVAYGNSSNLTIGRNDAASVNALTWQVPGSTVASTATRSRDQRIIDERITDSAVQGSTYDFSYTYDGVGRLVAATVPFHQLTYAFAADNGCGPNTKAGLNTNRTSFTDSFNGAPAVTTNYCYDHADRLLSTNGATALSFTYDSYGNAITVGTDTLGYDSTLRHMSTTTAAGTSITYTRDVNNRIIGRTANTTPAQATRYAFTSNAGGPEFVLDGAGNLRQRLLKLPGGALLTKTYDQTPVTNWSYPNIHGDILFTANGTGGRTGAIHLYDPYGQNIHPVTGVIGAIPIPATAEGGLDFGWLGQHTVPVEHVAGQQALEMGARTYLPVLGRFLQGDPIPGASANNYDYVNGDPVNAFDLSGEQPKRPGGGGQGNGHPHSPESWELFQPLDIPKQKMEGPKQGAKPLLSDKAWSALWGHIKDRHKPNGKDVDPLAGIFSGDEKEVRKLVEDTIKRSPGRPNTRDANGNPRPGTVYDWDFGRKTGNAGPGKGGAELTAVRVVVDEHGDFKTAHPI</sequence>